<proteinExistence type="predicted"/>
<dbReference type="PRINTS" id="PR00111">
    <property type="entry name" value="ABHYDROLASE"/>
</dbReference>
<dbReference type="Gene3D" id="3.40.50.1820">
    <property type="entry name" value="alpha/beta hydrolase"/>
    <property type="match status" value="1"/>
</dbReference>
<feature type="domain" description="AB hydrolase-1" evidence="1">
    <location>
        <begin position="13"/>
        <end position="231"/>
    </location>
</feature>
<accession>A0ABZ2CP97</accession>
<keyword evidence="2" id="KW-0378">Hydrolase</keyword>
<sequence>MDLYYEITGKGHPIVLIHSGGADLRQWAFLAPLLAEKYMVITFDGRGAGKSPTPKGDVNYVEDLLSLMDYLKLDKATIIGHNIGGQIATDFALVHPERVTKLVLITPSLTGFHWSPESVQNVNNVVHAAPNIDKMIEIFLKTQAYQVVTNSTQRDLAIQMLRHHFQRMLKWPEFKMIWPEPPAIDRIQELEPQTLFIIGQNDLADHFLIADHFRKLPQVKFTELANADHIMMALTHTEELYQVITAFLEE</sequence>
<keyword evidence="3" id="KW-1185">Reference proteome</keyword>
<evidence type="ECO:0000313" key="2">
    <source>
        <dbReference type="EMBL" id="WVX83735.1"/>
    </source>
</evidence>
<dbReference type="PANTHER" id="PTHR43433:SF1">
    <property type="entry name" value="BLL5160 PROTEIN"/>
    <property type="match status" value="1"/>
</dbReference>
<dbReference type="GO" id="GO:0016787">
    <property type="term" value="F:hydrolase activity"/>
    <property type="evidence" value="ECO:0007669"/>
    <property type="project" value="UniProtKB-KW"/>
</dbReference>
<dbReference type="InterPro" id="IPR000073">
    <property type="entry name" value="AB_hydrolase_1"/>
</dbReference>
<name>A0ABZ2CP97_9BACI</name>
<dbReference type="PANTHER" id="PTHR43433">
    <property type="entry name" value="HYDROLASE, ALPHA/BETA FOLD FAMILY PROTEIN"/>
    <property type="match status" value="1"/>
</dbReference>
<dbReference type="InterPro" id="IPR029058">
    <property type="entry name" value="AB_hydrolase_fold"/>
</dbReference>
<dbReference type="Pfam" id="PF00561">
    <property type="entry name" value="Abhydrolase_1"/>
    <property type="match status" value="1"/>
</dbReference>
<reference evidence="2 3" key="1">
    <citation type="submission" date="2023-10" db="EMBL/GenBank/DDBJ databases">
        <title>Niallia locisalis sp.nov. isolated from a salt pond sample.</title>
        <authorList>
            <person name="Li X.-J."/>
            <person name="Dong L."/>
        </authorList>
    </citation>
    <scope>NUCLEOTIDE SEQUENCE [LARGE SCALE GENOMIC DNA]</scope>
    <source>
        <strain evidence="2 3">DSM 29761</strain>
    </source>
</reference>
<evidence type="ECO:0000313" key="3">
    <source>
        <dbReference type="Proteomes" id="UP001357223"/>
    </source>
</evidence>
<dbReference type="Proteomes" id="UP001357223">
    <property type="component" value="Chromosome"/>
</dbReference>
<dbReference type="SUPFAM" id="SSF53474">
    <property type="entry name" value="alpha/beta-Hydrolases"/>
    <property type="match status" value="1"/>
</dbReference>
<organism evidence="2 3">
    <name type="scientific">Niallia oryzisoli</name>
    <dbReference type="NCBI Taxonomy" id="1737571"/>
    <lineage>
        <taxon>Bacteria</taxon>
        <taxon>Bacillati</taxon>
        <taxon>Bacillota</taxon>
        <taxon>Bacilli</taxon>
        <taxon>Bacillales</taxon>
        <taxon>Bacillaceae</taxon>
        <taxon>Niallia</taxon>
    </lineage>
</organism>
<dbReference type="RefSeq" id="WP_338452609.1">
    <property type="nucleotide sequence ID" value="NZ_CP137640.1"/>
</dbReference>
<evidence type="ECO:0000259" key="1">
    <source>
        <dbReference type="Pfam" id="PF00561"/>
    </source>
</evidence>
<dbReference type="InterPro" id="IPR050471">
    <property type="entry name" value="AB_hydrolase"/>
</dbReference>
<dbReference type="EMBL" id="CP137640">
    <property type="protein sequence ID" value="WVX83735.1"/>
    <property type="molecule type" value="Genomic_DNA"/>
</dbReference>
<gene>
    <name evidence="2" type="ORF">R4Z09_12475</name>
</gene>
<protein>
    <submittedName>
        <fullName evidence="2">Alpha/beta hydrolase</fullName>
    </submittedName>
</protein>